<protein>
    <submittedName>
        <fullName evidence="2">Uncharacterized protein</fullName>
    </submittedName>
</protein>
<feature type="transmembrane region" description="Helical" evidence="1">
    <location>
        <begin position="116"/>
        <end position="135"/>
    </location>
</feature>
<proteinExistence type="predicted"/>
<comment type="caution">
    <text evidence="2">The sequence shown here is derived from an EMBL/GenBank/DDBJ whole genome shotgun (WGS) entry which is preliminary data.</text>
</comment>
<dbReference type="Proteomes" id="UP000288805">
    <property type="component" value="Unassembled WGS sequence"/>
</dbReference>
<name>A0A438EA69_VITVI</name>
<dbReference type="AlphaFoldDB" id="A0A438EA69"/>
<dbReference type="EMBL" id="QGNW01001343">
    <property type="protein sequence ID" value="RVW44707.1"/>
    <property type="molecule type" value="Genomic_DNA"/>
</dbReference>
<keyword evidence="1" id="KW-0472">Membrane</keyword>
<evidence type="ECO:0000313" key="2">
    <source>
        <dbReference type="EMBL" id="RVW44707.1"/>
    </source>
</evidence>
<keyword evidence="1" id="KW-0812">Transmembrane</keyword>
<feature type="transmembrane region" description="Helical" evidence="1">
    <location>
        <begin position="21"/>
        <end position="43"/>
    </location>
</feature>
<reference evidence="2 3" key="1">
    <citation type="journal article" date="2018" name="PLoS Genet.">
        <title>Population sequencing reveals clonal diversity and ancestral inbreeding in the grapevine cultivar Chardonnay.</title>
        <authorList>
            <person name="Roach M.J."/>
            <person name="Johnson D.L."/>
            <person name="Bohlmann J."/>
            <person name="van Vuuren H.J."/>
            <person name="Jones S.J."/>
            <person name="Pretorius I.S."/>
            <person name="Schmidt S.A."/>
            <person name="Borneman A.R."/>
        </authorList>
    </citation>
    <scope>NUCLEOTIDE SEQUENCE [LARGE SCALE GENOMIC DNA]</scope>
    <source>
        <strain evidence="3">cv. Chardonnay</strain>
        <tissue evidence="2">Leaf</tissue>
    </source>
</reference>
<evidence type="ECO:0000256" key="1">
    <source>
        <dbReference type="SAM" id="Phobius"/>
    </source>
</evidence>
<keyword evidence="1" id="KW-1133">Transmembrane helix</keyword>
<gene>
    <name evidence="2" type="ORF">CK203_081848</name>
</gene>
<sequence>MSSNSSILSVCDDYRTYSSSLNIIIYACGVGGVASGTAIPFPFDNLVRKLLPKLGEHFSQEVISPGMYANPNSQYLLCLLNEYIIFDQIKLPFEKLIHALLNFPEDAMNPDTPLTMAYSITVLSLSLSLYLLGIYKRKF</sequence>
<accession>A0A438EA69</accession>
<organism evidence="2 3">
    <name type="scientific">Vitis vinifera</name>
    <name type="common">Grape</name>
    <dbReference type="NCBI Taxonomy" id="29760"/>
    <lineage>
        <taxon>Eukaryota</taxon>
        <taxon>Viridiplantae</taxon>
        <taxon>Streptophyta</taxon>
        <taxon>Embryophyta</taxon>
        <taxon>Tracheophyta</taxon>
        <taxon>Spermatophyta</taxon>
        <taxon>Magnoliopsida</taxon>
        <taxon>eudicotyledons</taxon>
        <taxon>Gunneridae</taxon>
        <taxon>Pentapetalae</taxon>
        <taxon>rosids</taxon>
        <taxon>Vitales</taxon>
        <taxon>Vitaceae</taxon>
        <taxon>Viteae</taxon>
        <taxon>Vitis</taxon>
    </lineage>
</organism>
<evidence type="ECO:0000313" key="3">
    <source>
        <dbReference type="Proteomes" id="UP000288805"/>
    </source>
</evidence>